<dbReference type="RefSeq" id="WP_154797212.1">
    <property type="nucleotide sequence ID" value="NZ_CP052757.1"/>
</dbReference>
<dbReference type="NCBIfam" id="NF037959">
    <property type="entry name" value="MFS_SpdSyn"/>
    <property type="match status" value="1"/>
</dbReference>
<keyword evidence="4" id="KW-1133">Transmembrane helix</keyword>
<evidence type="ECO:0000313" key="8">
    <source>
        <dbReference type="EMBL" id="QJW34981.1"/>
    </source>
</evidence>
<accession>A0A6M5UC88</accession>
<keyword evidence="4" id="KW-0745">Spermidine biosynthesis</keyword>
<comment type="similarity">
    <text evidence="1 4">Belongs to the spermidine/spermine synthase family.</text>
</comment>
<dbReference type="InterPro" id="IPR030373">
    <property type="entry name" value="PABS_CS"/>
</dbReference>
<sequence>MSVEQDTGQDTAPAPSGPGSGPVPGADRAPDVATPAGRARSLDRPTVFAAALLVAVGGLVYELILGTAASYLFGDSVVAFSVATGLTLFGMGLGSLLAPRLQRTAGMSFVRNELVLSLLGGTSVLALFWAYAQTELAWVVFVLLSLAIGTAIGIEIPLLVAVLKERGSEGSVSLLSKVLALDYFGALAASLLFPFLLLPYLGLVRTAFAVAVLNVAVAAFMLARMGHPPRWTALAAVTLVVLVTGFAASTWLETRISAGMYQDPVVAQERSAYQQVVVTEYRGDTRLYLDNQLQFSSVDEARYHETLAHAAMTSVAAPASVAILGGGDGLLAREVLRYDSVQEVALVDLDPAVTDLARENRLLTDLNEHALDDPRVTVVNADAFRWVEDTPQTFDVVLVDLVDPSTERVAKLYSQEFYGMVAAHLRPGGVFATQATSTYFTPDAFWQVASTVRAAAPDRTVVPLTVNVPSFGEWGFALSLPGGPGGVTGSAQRPDDVPGLFARTPLPEGLRFHDAASLAATTHLPADNPPQDLPPSTLLSPTVQRTYQDDMRAWRY</sequence>
<evidence type="ECO:0000259" key="7">
    <source>
        <dbReference type="PROSITE" id="PS51006"/>
    </source>
</evidence>
<keyword evidence="4" id="KW-1003">Cell membrane</keyword>
<dbReference type="InterPro" id="IPR029063">
    <property type="entry name" value="SAM-dependent_MTases_sf"/>
</dbReference>
<dbReference type="PROSITE" id="PS51006">
    <property type="entry name" value="PABS_2"/>
    <property type="match status" value="1"/>
</dbReference>
<keyword evidence="4" id="KW-0472">Membrane</keyword>
<evidence type="ECO:0000313" key="9">
    <source>
        <dbReference type="Proteomes" id="UP000451354"/>
    </source>
</evidence>
<organism evidence="8 9">
    <name type="scientific">Cellulosimicrobium protaetiae</name>
    <dbReference type="NCBI Taxonomy" id="2587808"/>
    <lineage>
        <taxon>Bacteria</taxon>
        <taxon>Bacillati</taxon>
        <taxon>Actinomycetota</taxon>
        <taxon>Actinomycetes</taxon>
        <taxon>Micrococcales</taxon>
        <taxon>Promicromonosporaceae</taxon>
        <taxon>Cellulosimicrobium</taxon>
    </lineage>
</organism>
<dbReference type="InterPro" id="IPR001045">
    <property type="entry name" value="Spermi_synthase"/>
</dbReference>
<reference evidence="9" key="1">
    <citation type="journal article" date="2022" name="Int. J. Syst. Evol. Microbiol.">
        <title>Cellulosimicrobium protaetiae sp. nov., isolated from the gut of the larva of Protaetia brevitarsis seulensis.</title>
        <authorList>
            <person name="Le Han H."/>
            <person name="Nguyen T.T.H."/>
            <person name="Li Z."/>
            <person name="Shin N.R."/>
            <person name="Kim S.G."/>
        </authorList>
    </citation>
    <scope>NUCLEOTIDE SEQUENCE [LARGE SCALE GENOMIC DNA]</scope>
    <source>
        <strain evidence="9">BI34</strain>
    </source>
</reference>
<gene>
    <name evidence="4" type="primary">speE</name>
    <name evidence="8" type="ORF">FIC82_000950</name>
</gene>
<dbReference type="UniPathway" id="UPA00248">
    <property type="reaction ID" value="UER00314"/>
</dbReference>
<dbReference type="EC" id="2.5.1.16" evidence="4"/>
<feature type="region of interest" description="Disordered" evidence="6">
    <location>
        <begin position="1"/>
        <end position="38"/>
    </location>
</feature>
<dbReference type="Pfam" id="PF01564">
    <property type="entry name" value="Spermine_synth"/>
    <property type="match status" value="1"/>
</dbReference>
<dbReference type="HAMAP" id="MF_00198">
    <property type="entry name" value="Spermidine_synth"/>
    <property type="match status" value="1"/>
</dbReference>
<feature type="binding site" evidence="4">
    <location>
        <position position="274"/>
    </location>
    <ligand>
        <name>S-methyl-5'-thioadenosine</name>
        <dbReference type="ChEBI" id="CHEBI:17509"/>
    </ligand>
</feature>
<feature type="transmembrane region" description="Helical" evidence="4">
    <location>
        <begin position="77"/>
        <end position="98"/>
    </location>
</feature>
<comment type="subcellular location">
    <subcellularLocation>
        <location evidence="4">Cell membrane</location>
        <topology evidence="4">Multi-pass membrane protein</topology>
    </subcellularLocation>
</comment>
<dbReference type="CDD" id="cd02440">
    <property type="entry name" value="AdoMet_MTases"/>
    <property type="match status" value="1"/>
</dbReference>
<feature type="binding site" evidence="4">
    <location>
        <position position="328"/>
    </location>
    <ligand>
        <name>spermidine</name>
        <dbReference type="ChEBI" id="CHEBI:57834"/>
    </ligand>
</feature>
<feature type="binding site" evidence="4">
    <location>
        <begin position="382"/>
        <end position="383"/>
    </location>
    <ligand>
        <name>S-methyl-5'-thioadenosine</name>
        <dbReference type="ChEBI" id="CHEBI:17509"/>
    </ligand>
</feature>
<evidence type="ECO:0000256" key="6">
    <source>
        <dbReference type="SAM" id="MobiDB-lite"/>
    </source>
</evidence>
<dbReference type="GO" id="GO:0008295">
    <property type="term" value="P:spermidine biosynthetic process"/>
    <property type="evidence" value="ECO:0007669"/>
    <property type="project" value="UniProtKB-UniRule"/>
</dbReference>
<comment type="caution">
    <text evidence="4">Lacks conserved residue(s) required for the propagation of feature annotation.</text>
</comment>
<proteinExistence type="inferred from homology"/>
<evidence type="ECO:0000256" key="2">
    <source>
        <dbReference type="ARBA" id="ARBA00022679"/>
    </source>
</evidence>
<comment type="catalytic activity">
    <reaction evidence="4">
        <text>S-adenosyl 3-(methylsulfanyl)propylamine + putrescine = S-methyl-5'-thioadenosine + spermidine + H(+)</text>
        <dbReference type="Rhea" id="RHEA:12721"/>
        <dbReference type="ChEBI" id="CHEBI:15378"/>
        <dbReference type="ChEBI" id="CHEBI:17509"/>
        <dbReference type="ChEBI" id="CHEBI:57443"/>
        <dbReference type="ChEBI" id="CHEBI:57834"/>
        <dbReference type="ChEBI" id="CHEBI:326268"/>
        <dbReference type="EC" id="2.5.1.16"/>
    </reaction>
</comment>
<keyword evidence="3 4" id="KW-0620">Polyamine biosynthesis</keyword>
<keyword evidence="9" id="KW-1185">Reference proteome</keyword>
<evidence type="ECO:0000256" key="1">
    <source>
        <dbReference type="ARBA" id="ARBA00007867"/>
    </source>
</evidence>
<dbReference type="PANTHER" id="PTHR43317">
    <property type="entry name" value="THERMOSPERMINE SYNTHASE ACAULIS5"/>
    <property type="match status" value="1"/>
</dbReference>
<comment type="pathway">
    <text evidence="4">Amine and polyamine biosynthesis; spermidine biosynthesis; spermidine from putrescine: step 1/1.</text>
</comment>
<dbReference type="PANTHER" id="PTHR43317:SF1">
    <property type="entry name" value="THERMOSPERMINE SYNTHASE ACAULIS5"/>
    <property type="match status" value="1"/>
</dbReference>
<dbReference type="PROSITE" id="PS01330">
    <property type="entry name" value="PABS_1"/>
    <property type="match status" value="1"/>
</dbReference>
<keyword evidence="2 4" id="KW-0808">Transferase</keyword>
<dbReference type="KEGG" id="cprt:FIC82_000950"/>
<dbReference type="Proteomes" id="UP000451354">
    <property type="component" value="Chromosome"/>
</dbReference>
<dbReference type="OrthoDB" id="9793120at2"/>
<feature type="binding site" evidence="4">
    <location>
        <position position="348"/>
    </location>
    <ligand>
        <name>S-methyl-5'-thioadenosine</name>
        <dbReference type="ChEBI" id="CHEBI:17509"/>
    </ligand>
</feature>
<feature type="transmembrane region" description="Helical" evidence="4">
    <location>
        <begin position="138"/>
        <end position="162"/>
    </location>
</feature>
<evidence type="ECO:0000256" key="4">
    <source>
        <dbReference type="HAMAP-Rule" id="MF_00198"/>
    </source>
</evidence>
<feature type="compositionally biased region" description="Polar residues" evidence="6">
    <location>
        <begin position="1"/>
        <end position="10"/>
    </location>
</feature>
<dbReference type="AlphaFoldDB" id="A0A6M5UC88"/>
<dbReference type="GO" id="GO:0004766">
    <property type="term" value="F:spermidine synthase activity"/>
    <property type="evidence" value="ECO:0007669"/>
    <property type="project" value="UniProtKB-UniRule"/>
</dbReference>
<feature type="domain" description="PABS" evidence="7">
    <location>
        <begin position="249"/>
        <end position="481"/>
    </location>
</feature>
<dbReference type="Gene3D" id="3.40.50.150">
    <property type="entry name" value="Vaccinia Virus protein VP39"/>
    <property type="match status" value="1"/>
</dbReference>
<keyword evidence="4" id="KW-0812">Transmembrane</keyword>
<evidence type="ECO:0000256" key="5">
    <source>
        <dbReference type="PROSITE-ProRule" id="PRU00354"/>
    </source>
</evidence>
<feature type="transmembrane region" description="Helical" evidence="4">
    <location>
        <begin position="174"/>
        <end position="197"/>
    </location>
</feature>
<dbReference type="NCBIfam" id="NF002956">
    <property type="entry name" value="PRK03612.1"/>
    <property type="match status" value="1"/>
</dbReference>
<feature type="binding site" evidence="4">
    <location>
        <position position="304"/>
    </location>
    <ligand>
        <name>spermidine</name>
        <dbReference type="ChEBI" id="CHEBI:57834"/>
    </ligand>
</feature>
<protein>
    <recommendedName>
        <fullName evidence="4">Polyamine aminopropyltransferase</fullName>
    </recommendedName>
    <alternativeName>
        <fullName evidence="4">Putrescine aminopropyltransferase</fullName>
        <shortName evidence="4">PAPT</shortName>
    </alternativeName>
    <alternativeName>
        <fullName evidence="4">Spermidine synthase</fullName>
        <shortName evidence="4">SPDS</shortName>
        <shortName evidence="4">SPDSY</shortName>
        <ecNumber evidence="4">2.5.1.16</ecNumber>
    </alternativeName>
</protein>
<feature type="transmembrane region" description="Helical" evidence="4">
    <location>
        <begin position="47"/>
        <end position="71"/>
    </location>
</feature>
<feature type="transmembrane region" description="Helical" evidence="4">
    <location>
        <begin position="234"/>
        <end position="252"/>
    </location>
</feature>
<comment type="function">
    <text evidence="4">Catalyzes the irreversible transfer of a propylamine group from the amino donor S-adenosylmethioninamine (decarboxy-AdoMet) to putrescine (1,4-diaminobutane) to yield spermidine.</text>
</comment>
<dbReference type="SUPFAM" id="SSF53335">
    <property type="entry name" value="S-adenosyl-L-methionine-dependent methyltransferases"/>
    <property type="match status" value="1"/>
</dbReference>
<dbReference type="GO" id="GO:0005886">
    <property type="term" value="C:plasma membrane"/>
    <property type="evidence" value="ECO:0007669"/>
    <property type="project" value="UniProtKB-SubCell"/>
</dbReference>
<feature type="transmembrane region" description="Helical" evidence="4">
    <location>
        <begin position="203"/>
        <end position="222"/>
    </location>
</feature>
<feature type="active site" description="Proton acceptor" evidence="4 5">
    <location>
        <position position="400"/>
    </location>
</feature>
<name>A0A6M5UC88_9MICO</name>
<dbReference type="EMBL" id="CP052757">
    <property type="protein sequence ID" value="QJW34981.1"/>
    <property type="molecule type" value="Genomic_DNA"/>
</dbReference>
<feature type="transmembrane region" description="Helical" evidence="4">
    <location>
        <begin position="110"/>
        <end position="132"/>
    </location>
</feature>
<dbReference type="GO" id="GO:0010487">
    <property type="term" value="F:thermospermine synthase activity"/>
    <property type="evidence" value="ECO:0007669"/>
    <property type="project" value="UniProtKB-ARBA"/>
</dbReference>
<dbReference type="InterPro" id="IPR030374">
    <property type="entry name" value="PABS"/>
</dbReference>
<evidence type="ECO:0000256" key="3">
    <source>
        <dbReference type="ARBA" id="ARBA00023115"/>
    </source>
</evidence>
<comment type="subunit">
    <text evidence="4">Homodimer or homotetramer.</text>
</comment>